<gene>
    <name evidence="4" type="ORF">Pan189_14430</name>
</gene>
<evidence type="ECO:0000259" key="2">
    <source>
        <dbReference type="Pfam" id="PF07583"/>
    </source>
</evidence>
<dbReference type="PANTHER" id="PTHR35889:SF3">
    <property type="entry name" value="F-BOX DOMAIN-CONTAINING PROTEIN"/>
    <property type="match status" value="1"/>
</dbReference>
<keyword evidence="1" id="KW-0175">Coiled coil</keyword>
<evidence type="ECO:0000313" key="5">
    <source>
        <dbReference type="Proteomes" id="UP000317318"/>
    </source>
</evidence>
<dbReference type="PANTHER" id="PTHR35889">
    <property type="entry name" value="CYCLOINULO-OLIGOSACCHARIDE FRUCTANOTRANSFERASE-RELATED"/>
    <property type="match status" value="1"/>
</dbReference>
<evidence type="ECO:0000313" key="4">
    <source>
        <dbReference type="EMBL" id="QDT37076.1"/>
    </source>
</evidence>
<evidence type="ECO:0008006" key="6">
    <source>
        <dbReference type="Google" id="ProtNLM"/>
    </source>
</evidence>
<name>A0A517QZK5_9PLAN</name>
<dbReference type="EMBL" id="CP036268">
    <property type="protein sequence ID" value="QDT37076.1"/>
    <property type="molecule type" value="Genomic_DNA"/>
</dbReference>
<organism evidence="4 5">
    <name type="scientific">Stratiformator vulcanicus</name>
    <dbReference type="NCBI Taxonomy" id="2527980"/>
    <lineage>
        <taxon>Bacteria</taxon>
        <taxon>Pseudomonadati</taxon>
        <taxon>Planctomycetota</taxon>
        <taxon>Planctomycetia</taxon>
        <taxon>Planctomycetales</taxon>
        <taxon>Planctomycetaceae</taxon>
        <taxon>Stratiformator</taxon>
    </lineage>
</organism>
<accession>A0A517QZK5</accession>
<dbReference type="InterPro" id="IPR022655">
    <property type="entry name" value="DUF1553"/>
</dbReference>
<proteinExistence type="predicted"/>
<dbReference type="Pfam" id="PF07587">
    <property type="entry name" value="PSD1"/>
    <property type="match status" value="1"/>
</dbReference>
<reference evidence="4 5" key="1">
    <citation type="submission" date="2019-02" db="EMBL/GenBank/DDBJ databases">
        <title>Deep-cultivation of Planctomycetes and their phenomic and genomic characterization uncovers novel biology.</title>
        <authorList>
            <person name="Wiegand S."/>
            <person name="Jogler M."/>
            <person name="Boedeker C."/>
            <person name="Pinto D."/>
            <person name="Vollmers J."/>
            <person name="Rivas-Marin E."/>
            <person name="Kohn T."/>
            <person name="Peeters S.H."/>
            <person name="Heuer A."/>
            <person name="Rast P."/>
            <person name="Oberbeckmann S."/>
            <person name="Bunk B."/>
            <person name="Jeske O."/>
            <person name="Meyerdierks A."/>
            <person name="Storesund J.E."/>
            <person name="Kallscheuer N."/>
            <person name="Luecker S."/>
            <person name="Lage O.M."/>
            <person name="Pohl T."/>
            <person name="Merkel B.J."/>
            <person name="Hornburger P."/>
            <person name="Mueller R.-W."/>
            <person name="Bruemmer F."/>
            <person name="Labrenz M."/>
            <person name="Spormann A.M."/>
            <person name="Op den Camp H."/>
            <person name="Overmann J."/>
            <person name="Amann R."/>
            <person name="Jetten M.S.M."/>
            <person name="Mascher T."/>
            <person name="Medema M.H."/>
            <person name="Devos D.P."/>
            <person name="Kaster A.-K."/>
            <person name="Ovreas L."/>
            <person name="Rohde M."/>
            <person name="Galperin M.Y."/>
            <person name="Jogler C."/>
        </authorList>
    </citation>
    <scope>NUCLEOTIDE SEQUENCE [LARGE SCALE GENOMIC DNA]</scope>
    <source>
        <strain evidence="4 5">Pan189</strain>
    </source>
</reference>
<feature type="domain" description="DUF1549" evidence="2">
    <location>
        <begin position="258"/>
        <end position="472"/>
    </location>
</feature>
<evidence type="ECO:0000259" key="3">
    <source>
        <dbReference type="Pfam" id="PF07587"/>
    </source>
</evidence>
<dbReference type="KEGG" id="svp:Pan189_14430"/>
<keyword evidence="5" id="KW-1185">Reference proteome</keyword>
<protein>
    <recommendedName>
        <fullName evidence="6">BIG2 domain-containing protein</fullName>
    </recommendedName>
</protein>
<dbReference type="Pfam" id="PF07583">
    <property type="entry name" value="PSCyt2"/>
    <property type="match status" value="1"/>
</dbReference>
<evidence type="ECO:0000256" key="1">
    <source>
        <dbReference type="SAM" id="Coils"/>
    </source>
</evidence>
<dbReference type="RefSeq" id="WP_310821196.1">
    <property type="nucleotide sequence ID" value="NZ_CP036268.1"/>
</dbReference>
<feature type="coiled-coil region" evidence="1">
    <location>
        <begin position="789"/>
        <end position="844"/>
    </location>
</feature>
<dbReference type="InterPro" id="IPR011444">
    <property type="entry name" value="DUF1549"/>
</dbReference>
<dbReference type="Gene3D" id="2.60.40.1080">
    <property type="match status" value="1"/>
</dbReference>
<feature type="domain" description="DUF1553" evidence="3">
    <location>
        <begin position="565"/>
        <end position="766"/>
    </location>
</feature>
<dbReference type="Proteomes" id="UP000317318">
    <property type="component" value="Chromosome"/>
</dbReference>
<dbReference type="AlphaFoldDB" id="A0A517QZK5"/>
<sequence length="911" mass="102391">MRAAPSLIFGFAACAFFLIGESAARSAEIDSKKVLAPVSERFAEPALDESPDFQRHVVPLLGRVGCNGRACHGSFKGQGGFQLSLFGYDFESDHEQMTGEDYSRIDRESPRESMVLQKPTLQMDHDGGEVITANSWQYNLLSRWIEQGAKELKGEAELTRLEVTPDEIVSSKTGEEIELRVVAVWSDGSTEDVTPLCRFQTNDPTVAAIDEHGSITIGESGDTHVVVFYDSAVRPIPVIKPFNANYGSTYPTVQTKSEVDQLVVQKLRKLGIVPSELAGDADFLRRVQLDLTGTLPAAWEVEAFLSDDSPNKRSEKIEELMQTPAYAAWWATKLCDMTGNNPASLNNEVGRDRASEDWFRWIEKRVAENRPYDELVEGIVLAVSREDDESYADYCEAMSDIYRVDAKADFADRSTMPHYWARRTFTKPEDRAIGFAYAFLGVRIQCAQCHKHPFDQWTQTDFKNFEAFFTGVTYNVDPKSKKEYQQMLQAISGDEKGNAARQKIGSLLLQGEVVPLREVYAETPAPALKNKKQNQRRRNRTRVAESGRVLGGEEINFSEAGGDIRKPLMDWLRSKDNKYFARAFVNRVWANYFNRGIVEPPDDLSLANAPVNGPLLDYLADGFIERGYDMKWLHREITNSDTYQRSWRPNETNASDESNFSRAVHRRLPAEVAVDALAFATAADDRVRALKESNEGRAIAVPGAGQRSRAITEAGNAGFAFEVFGRSIRESNCDCDRSADPSVLQTIFLRNDNDLLKRLEANGDTWIAQLKGCIAPGAADRQTVAERRILQIKKQIDREQAKLDELTAETEQDTKQIARSLTRLDRLHESLADSESRVAALKRAAQFENRLAKATPETVIREAYLRTLSRYPTDNELEVARGFFNNADGMETGARDLMWALLNTKEFIINH</sequence>